<name>A0AA37JD60_9FIRM</name>
<accession>A0AA37JD60</accession>
<evidence type="ECO:0000256" key="1">
    <source>
        <dbReference type="SAM" id="Phobius"/>
    </source>
</evidence>
<keyword evidence="1" id="KW-0812">Transmembrane</keyword>
<proteinExistence type="predicted"/>
<dbReference type="Proteomes" id="UP001055091">
    <property type="component" value="Unassembled WGS sequence"/>
</dbReference>
<reference evidence="2" key="1">
    <citation type="submission" date="2022-01" db="EMBL/GenBank/DDBJ databases">
        <title>Novel bile acid biosynthetic pathways are enriched in the microbiome of centenarians.</title>
        <authorList>
            <person name="Sato Y."/>
            <person name="Atarashi K."/>
            <person name="Plichta R.D."/>
            <person name="Arai Y."/>
            <person name="Sasajima S."/>
            <person name="Kearney M.S."/>
            <person name="Suda W."/>
            <person name="Takeshita K."/>
            <person name="Sasaki T."/>
            <person name="Okamoto S."/>
            <person name="Skelly N.A."/>
            <person name="Okamura Y."/>
            <person name="Vlamakis H."/>
            <person name="Li Y."/>
            <person name="Tanoue T."/>
            <person name="Takei H."/>
            <person name="Nittono H."/>
            <person name="Narushima S."/>
            <person name="Irie J."/>
            <person name="Itoh H."/>
            <person name="Moriya K."/>
            <person name="Sugiura Y."/>
            <person name="Suematsu M."/>
            <person name="Moritoki N."/>
            <person name="Shibata S."/>
            <person name="Littman R.D."/>
            <person name="Fischbach A.M."/>
            <person name="Uwamino Y."/>
            <person name="Inoue T."/>
            <person name="Honda A."/>
            <person name="Hattori M."/>
            <person name="Murai T."/>
            <person name="Xavier J.R."/>
            <person name="Hirose N."/>
            <person name="Honda K."/>
        </authorList>
    </citation>
    <scope>NUCLEOTIDE SEQUENCE</scope>
    <source>
        <strain evidence="2">CE91-St55</strain>
    </source>
</reference>
<keyword evidence="1" id="KW-1133">Transmembrane helix</keyword>
<sequence>MLEAFLTNLAPVKRMADRLEQKHPVLSMLVFQIAVALFLIAAVGGIALAGGGMIWLFYHLVGTM</sequence>
<dbReference type="EMBL" id="BQNJ01000001">
    <property type="protein sequence ID" value="GKG98933.1"/>
    <property type="molecule type" value="Genomic_DNA"/>
</dbReference>
<feature type="transmembrane region" description="Helical" evidence="1">
    <location>
        <begin position="25"/>
        <end position="58"/>
    </location>
</feature>
<evidence type="ECO:0000313" key="2">
    <source>
        <dbReference type="EMBL" id="GKG98933.1"/>
    </source>
</evidence>
<gene>
    <name evidence="2" type="ORF">CE91St55_09150</name>
</gene>
<organism evidence="2 3">
    <name type="scientific">Hungatella hathewayi</name>
    <dbReference type="NCBI Taxonomy" id="154046"/>
    <lineage>
        <taxon>Bacteria</taxon>
        <taxon>Bacillati</taxon>
        <taxon>Bacillota</taxon>
        <taxon>Clostridia</taxon>
        <taxon>Lachnospirales</taxon>
        <taxon>Lachnospiraceae</taxon>
        <taxon>Hungatella</taxon>
    </lineage>
</organism>
<dbReference type="AlphaFoldDB" id="A0AA37JD60"/>
<keyword evidence="1" id="KW-0472">Membrane</keyword>
<comment type="caution">
    <text evidence="2">The sequence shown here is derived from an EMBL/GenBank/DDBJ whole genome shotgun (WGS) entry which is preliminary data.</text>
</comment>
<dbReference type="RefSeq" id="WP_244052393.1">
    <property type="nucleotide sequence ID" value="NZ_BQNJ01000001.1"/>
</dbReference>
<evidence type="ECO:0000313" key="3">
    <source>
        <dbReference type="Proteomes" id="UP001055091"/>
    </source>
</evidence>
<protein>
    <submittedName>
        <fullName evidence="2">Uncharacterized protein</fullName>
    </submittedName>
</protein>